<proteinExistence type="predicted"/>
<feature type="region of interest" description="Disordered" evidence="1">
    <location>
        <begin position="78"/>
        <end position="104"/>
    </location>
</feature>
<feature type="compositionally biased region" description="Acidic residues" evidence="1">
    <location>
        <begin position="284"/>
        <end position="299"/>
    </location>
</feature>
<protein>
    <recommendedName>
        <fullName evidence="4">BED-type domain-containing protein</fullName>
    </recommendedName>
</protein>
<dbReference type="EMBL" id="PUHR01000003">
    <property type="protein sequence ID" value="KAG0672401.1"/>
    <property type="molecule type" value="Genomic_DNA"/>
</dbReference>
<feature type="region of interest" description="Disordered" evidence="1">
    <location>
        <begin position="19"/>
        <end position="59"/>
    </location>
</feature>
<evidence type="ECO:0000313" key="2">
    <source>
        <dbReference type="EMBL" id="KAG0672401.1"/>
    </source>
</evidence>
<sequence length="1135" mass="127878">MSVNQPGSGLVLPPVLQSIRTNSNNDNSNTNNNHDDNESDSDVGDNTIVNDDNDYDDNDRISLSQDELAQSLTSAVESMNQNEATTTTDATAPAAEKNKSMKRKLTTKKNLNKLPKKKRRIRKISVQVPDALKIETFTDEDGIYWIPAQLVITSKHQYWTHYLVHKRDCHEVRCKYCSFIIDRINPETHRPVNIEMIDHLAKRHSVERTTNFYDDKAAPSKVIRNNKRRLLGRAKINKLFRTEQSRKEAKDKNDQRIADINESKKTALEAAKEAAKYMGSNIDDLSETEEEDSENDGNDDSINMAPEDHALLAKEEKRELYMNGLKRGERFPNTDLLAMVIASENLPLKFLEDSAVRLLLERSSRALLPSSEQIVESLKSVSKGIDSVIDRTSMRNNADTHLVIDKALLPTAKRNASKAKLIYLVKRHLYEMSRTTFFSLTYNIWNPSSISVLALQFYDAVSKTVKSVPLAVDRGDMTGKEMGAVTCRSQLLKVRKRIPALTRSVVSLTLPRNKLIAVSNWNDDTGISNLEAATKKQLHNCFVSCLNNIIGPLFDMGDELDPLSANLEKKPTLADEPNIFTREQDQEDQLLNKIIDISGTDTTTPSIFNRINKFHDAIKRNPWELSRFNDLAKEILEEAGVDTGILHFDKNNYSTSYLTLDQFLRLRPAVETVQRSLPGIHRFRPIDFLEMERIHNFLTSFNKIVSYYISSAPLGGIFILLATFALEKHIVKLFDSMPSCESKGSLQKIWTNVKNTKAILLRDELVAMSMFMCPLALFEREILEYTFHSTSLSDIVKKVSKAIEKVLAPFINLQPIDLTPTDAENAGNFMQIDNVMSANDGGEKDNENNNEDADNQDNANTLASNNEELGPDTLVAEELTAPAATTAKDVTSKALKKRKPKAAQKKINDILSEIIQSDLYDYLTTVNSIVPKSYRAYCHNSGFINEHGTIYTRKEPESKKTGADGLSVINHNGLESDDDEDNESSDETNLGGKTSPPDSPAYSQHHLTSDIHADVGGPSRTNGGIDPEIEKIYERGEEVNFVDQLIDIKMPVCESFWNQYLDNSNNVVTRLLLQIIRSQASSSMREDYSFLKDFKPQLGDDYLEDCVKIKLFNEQFSAGRVDFDFDTLTSSCEYA</sequence>
<dbReference type="OrthoDB" id="4068423at2759"/>
<feature type="compositionally biased region" description="Low complexity" evidence="1">
    <location>
        <begin position="84"/>
        <end position="95"/>
    </location>
</feature>
<accession>A0A9P6WFA1</accession>
<evidence type="ECO:0000313" key="3">
    <source>
        <dbReference type="Proteomes" id="UP000750334"/>
    </source>
</evidence>
<feature type="region of interest" description="Disordered" evidence="1">
    <location>
        <begin position="836"/>
        <end position="867"/>
    </location>
</feature>
<feature type="compositionally biased region" description="Acidic residues" evidence="1">
    <location>
        <begin position="975"/>
        <end position="986"/>
    </location>
</feature>
<comment type="caution">
    <text evidence="2">The sequence shown here is derived from an EMBL/GenBank/DDBJ whole genome shotgun (WGS) entry which is preliminary data.</text>
</comment>
<organism evidence="2 3">
    <name type="scientific">Maudiozyma exigua</name>
    <name type="common">Yeast</name>
    <name type="synonym">Kazachstania exigua</name>
    <dbReference type="NCBI Taxonomy" id="34358"/>
    <lineage>
        <taxon>Eukaryota</taxon>
        <taxon>Fungi</taxon>
        <taxon>Dikarya</taxon>
        <taxon>Ascomycota</taxon>
        <taxon>Saccharomycotina</taxon>
        <taxon>Saccharomycetes</taxon>
        <taxon>Saccharomycetales</taxon>
        <taxon>Saccharomycetaceae</taxon>
        <taxon>Maudiozyma</taxon>
    </lineage>
</organism>
<feature type="compositionally biased region" description="Low complexity" evidence="1">
    <location>
        <begin position="22"/>
        <end position="32"/>
    </location>
</feature>
<dbReference type="Proteomes" id="UP000750334">
    <property type="component" value="Unassembled WGS sequence"/>
</dbReference>
<feature type="region of interest" description="Disordered" evidence="1">
    <location>
        <begin position="954"/>
        <end position="1005"/>
    </location>
</feature>
<feature type="region of interest" description="Disordered" evidence="1">
    <location>
        <begin position="280"/>
        <end position="304"/>
    </location>
</feature>
<gene>
    <name evidence="2" type="ORF">C6P45_003085</name>
</gene>
<dbReference type="AlphaFoldDB" id="A0A9P6WFA1"/>
<evidence type="ECO:0000256" key="1">
    <source>
        <dbReference type="SAM" id="MobiDB-lite"/>
    </source>
</evidence>
<reference evidence="2 3" key="1">
    <citation type="submission" date="2020-11" db="EMBL/GenBank/DDBJ databases">
        <title>Kefir isolates.</title>
        <authorList>
            <person name="Marcisauskas S."/>
            <person name="Kim Y."/>
            <person name="Blasche S."/>
        </authorList>
    </citation>
    <scope>NUCLEOTIDE SEQUENCE [LARGE SCALE GENOMIC DNA]</scope>
    <source>
        <strain evidence="2 3">OG2</strain>
    </source>
</reference>
<name>A0A9P6WFA1_MAUEX</name>
<keyword evidence="3" id="KW-1185">Reference proteome</keyword>
<evidence type="ECO:0008006" key="4">
    <source>
        <dbReference type="Google" id="ProtNLM"/>
    </source>
</evidence>